<dbReference type="AlphaFoldDB" id="A0A0F0GLT7"/>
<reference evidence="2 3" key="1">
    <citation type="submission" date="2015-02" db="EMBL/GenBank/DDBJ databases">
        <authorList>
            <person name="Ju K.-S."/>
            <person name="Doroghazi J.R."/>
            <person name="Metcalf W."/>
        </authorList>
    </citation>
    <scope>NUCLEOTIDE SEQUENCE [LARGE SCALE GENOMIC DNA]</scope>
    <source>
        <strain evidence="2 3">NRRL B-16140</strain>
    </source>
</reference>
<name>A0A0F0GLT7_LENAE</name>
<comment type="caution">
    <text evidence="2">The sequence shown here is derived from an EMBL/GenBank/DDBJ whole genome shotgun (WGS) entry which is preliminary data.</text>
</comment>
<keyword evidence="1" id="KW-1133">Transmembrane helix</keyword>
<dbReference type="eggNOG" id="COG0697">
    <property type="taxonomic scope" value="Bacteria"/>
</dbReference>
<dbReference type="EMBL" id="JYJG01000253">
    <property type="protein sequence ID" value="KJK44300.1"/>
    <property type="molecule type" value="Genomic_DNA"/>
</dbReference>
<protein>
    <recommendedName>
        <fullName evidence="4">DUF1453 domain-containing protein</fullName>
    </recommendedName>
</protein>
<evidence type="ECO:0000313" key="3">
    <source>
        <dbReference type="Proteomes" id="UP000033393"/>
    </source>
</evidence>
<organism evidence="2 3">
    <name type="scientific">Lentzea aerocolonigenes</name>
    <name type="common">Lechevalieria aerocolonigenes</name>
    <name type="synonym">Saccharothrix aerocolonigenes</name>
    <dbReference type="NCBI Taxonomy" id="68170"/>
    <lineage>
        <taxon>Bacteria</taxon>
        <taxon>Bacillati</taxon>
        <taxon>Actinomycetota</taxon>
        <taxon>Actinomycetes</taxon>
        <taxon>Pseudonocardiales</taxon>
        <taxon>Pseudonocardiaceae</taxon>
        <taxon>Lentzea</taxon>
    </lineage>
</organism>
<keyword evidence="1" id="KW-0812">Transmembrane</keyword>
<sequence>MTGTVQIVLIAAAIIYVMARRLMGEPAVGKRLLVLPAVLGIIGLTQTSVHSLTAIVFLVASAALSVVFGLLRGLTIRTYEQNGIVMLRYTAMTIVLWLASIAARLAAVFVMNLIDPGAVQSGNGLMLVVGAGLLAEGLVVLFKAVRVPGQVVWSKGRRGAPHRTSPFLDSWQQKVHETRHDSSR</sequence>
<keyword evidence="3" id="KW-1185">Reference proteome</keyword>
<evidence type="ECO:0008006" key="4">
    <source>
        <dbReference type="Google" id="ProtNLM"/>
    </source>
</evidence>
<gene>
    <name evidence="2" type="ORF">UK23_29965</name>
</gene>
<evidence type="ECO:0000256" key="1">
    <source>
        <dbReference type="SAM" id="Phobius"/>
    </source>
</evidence>
<proteinExistence type="predicted"/>
<dbReference type="RefSeq" id="WP_045315033.1">
    <property type="nucleotide sequence ID" value="NZ_JYJG01000253.1"/>
</dbReference>
<feature type="transmembrane region" description="Helical" evidence="1">
    <location>
        <begin position="32"/>
        <end position="49"/>
    </location>
</feature>
<accession>A0A0F0GLT7</accession>
<feature type="transmembrane region" description="Helical" evidence="1">
    <location>
        <begin position="94"/>
        <end position="114"/>
    </location>
</feature>
<feature type="transmembrane region" description="Helical" evidence="1">
    <location>
        <begin position="126"/>
        <end position="145"/>
    </location>
</feature>
<evidence type="ECO:0000313" key="2">
    <source>
        <dbReference type="EMBL" id="KJK44300.1"/>
    </source>
</evidence>
<feature type="transmembrane region" description="Helical" evidence="1">
    <location>
        <begin position="55"/>
        <end position="74"/>
    </location>
</feature>
<feature type="transmembrane region" description="Helical" evidence="1">
    <location>
        <begin position="6"/>
        <end position="23"/>
    </location>
</feature>
<keyword evidence="1" id="KW-0472">Membrane</keyword>
<dbReference type="PATRIC" id="fig|68170.10.peg.7834"/>
<dbReference type="Proteomes" id="UP000033393">
    <property type="component" value="Unassembled WGS sequence"/>
</dbReference>
<dbReference type="OrthoDB" id="4463103at2"/>